<dbReference type="InterPro" id="IPR008979">
    <property type="entry name" value="Galactose-bd-like_sf"/>
</dbReference>
<gene>
    <name evidence="2" type="ORF">C8N47_11464</name>
</gene>
<dbReference type="Pfam" id="PF13402">
    <property type="entry name" value="Peptidase_M60"/>
    <property type="match status" value="1"/>
</dbReference>
<dbReference type="SUPFAM" id="SSF49785">
    <property type="entry name" value="Galactose-binding domain-like"/>
    <property type="match status" value="1"/>
</dbReference>
<dbReference type="OrthoDB" id="3954368at2"/>
<proteinExistence type="predicted"/>
<dbReference type="Gene3D" id="2.60.40.10">
    <property type="entry name" value="Immunoglobulins"/>
    <property type="match status" value="1"/>
</dbReference>
<dbReference type="Gene3D" id="2.60.120.1250">
    <property type="entry name" value="Peptidase M60, enhancin-like domain 1"/>
    <property type="match status" value="1"/>
</dbReference>
<dbReference type="InterPro" id="IPR024361">
    <property type="entry name" value="BACON"/>
</dbReference>
<dbReference type="CDD" id="cd14948">
    <property type="entry name" value="BACON"/>
    <property type="match status" value="1"/>
</dbReference>
<keyword evidence="3" id="KW-1185">Reference proteome</keyword>
<evidence type="ECO:0000313" key="2">
    <source>
        <dbReference type="EMBL" id="PTN07721.1"/>
    </source>
</evidence>
<dbReference type="PROSITE" id="PS51257">
    <property type="entry name" value="PROKAR_LIPOPROTEIN"/>
    <property type="match status" value="1"/>
</dbReference>
<dbReference type="InterPro" id="IPR042279">
    <property type="entry name" value="Pep_M60_3"/>
</dbReference>
<dbReference type="Pfam" id="PF13004">
    <property type="entry name" value="BACON"/>
    <property type="match status" value="1"/>
</dbReference>
<protein>
    <submittedName>
        <fullName evidence="2">All-beta uncharacterized protein</fullName>
    </submittedName>
</protein>
<dbReference type="AlphaFoldDB" id="A0A2T5BZK8"/>
<sequence>MHKHRLSHLITGLILLLFMSCSKDSEVSSPTPVLEIEASKLDLGFMPQAGSSIININTNAEELQVQSTASWCNVSYDSQLKKLSISVDENAALESRTATVKVSHATESKKINVMQFGIEPSIFITRDSLITDFRSKTVTVELYSNVTVQANSNVDWIEQSPTQKSVSIDPVKYSFNFDISALSGADVREGLILFNQDEGDLVDTLLVKQLIVVSSDYIPETSESFEKDQKLTVLQASLTPADKYQSGQDISNTLDGEVSTLYHSPWGGMTPQTEITLEYTFDPETSPVMNYLVLKPRTSGANGIIKTGSVWVTTAENGNYEKVADIEAPNSNNPLVISLSSPILNPLSVKIIVTDSYTHDAGKYYVSLAEFEAYESKSVNAVAEDAAYFTDDSFSELEPGTTLEDIVQIKNQFLQNIAAYLLAGKYPAEFRIQEYEPFRPVGELAAELKTSSYSQFENPTGIYFTEGQDAILFVAGEIGNNIQLRVKNFGPSGDDHSYPLKKGLNVLTMEGQGNGYISYFNSNFENLPNVKIHIASGKVNGYFDINRHNNEDGRHLLENAVSEIMDIKGERVQLAYSVNSLKNNCLNSLYDLTIIYDSIVSNQQTLMGLRKYDRLPKNHLLGRVIWDGYMHADGWGAAFHDNTMNTIANPDILRTSIWGPAHEFGHVNQTRPGLVWVGTTEVTNNLFSSWIQYNYTPGSMRLEHENVGGAIGGRFNNYFYDAFINRYEWGLQSGPNATYGPNSDGAWGGDVFVSLVPLWQLQLFFHVAGEGNDWHRPFFYGDVFEAVRNTDETSLTQGELQLNFVKNVCDAVQFDLTDFFTNIGMLKEVDKLFGDYSSRQKTITTAMIEETINYISKYPKPACAQTIQYISVNNLNAYQNQLPVQGSYGQGINELSDAIRINHSVWKNVVVFETYSGNELSRLTMTGSGDASNSSTTVPFPDGASRIEAVAFDGTRTLVYGQ</sequence>
<accession>A0A2T5BZK8</accession>
<dbReference type="Gene3D" id="1.10.390.30">
    <property type="entry name" value="Peptidase M60, enhancin-like domain 3"/>
    <property type="match status" value="1"/>
</dbReference>
<dbReference type="EMBL" id="QAAD01000014">
    <property type="protein sequence ID" value="PTN07721.1"/>
    <property type="molecule type" value="Genomic_DNA"/>
</dbReference>
<reference evidence="2 3" key="1">
    <citation type="submission" date="2018-04" db="EMBL/GenBank/DDBJ databases">
        <title>Genomic Encyclopedia of Archaeal and Bacterial Type Strains, Phase II (KMG-II): from individual species to whole genera.</title>
        <authorList>
            <person name="Goeker M."/>
        </authorList>
    </citation>
    <scope>NUCLEOTIDE SEQUENCE [LARGE SCALE GENOMIC DNA]</scope>
    <source>
        <strain evidence="2 3">DSM 28823</strain>
    </source>
</reference>
<dbReference type="RefSeq" id="WP_107823082.1">
    <property type="nucleotide sequence ID" value="NZ_QAAD01000014.1"/>
</dbReference>
<dbReference type="InterPro" id="IPR013783">
    <property type="entry name" value="Ig-like_fold"/>
</dbReference>
<dbReference type="Gene3D" id="3.40.390.80">
    <property type="entry name" value="Peptidase M60, enhancin-like domain 2"/>
    <property type="match status" value="1"/>
</dbReference>
<comment type="caution">
    <text evidence="2">The sequence shown here is derived from an EMBL/GenBank/DDBJ whole genome shotgun (WGS) entry which is preliminary data.</text>
</comment>
<feature type="domain" description="Peptidase M60" evidence="1">
    <location>
        <begin position="455"/>
        <end position="766"/>
    </location>
</feature>
<evidence type="ECO:0000259" key="1">
    <source>
        <dbReference type="PROSITE" id="PS51723"/>
    </source>
</evidence>
<dbReference type="Gene3D" id="2.60.120.260">
    <property type="entry name" value="Galactose-binding domain-like"/>
    <property type="match status" value="1"/>
</dbReference>
<dbReference type="SMART" id="SM01276">
    <property type="entry name" value="M60-like"/>
    <property type="match status" value="1"/>
</dbReference>
<organism evidence="2 3">
    <name type="scientific">Mangrovibacterium marinum</name>
    <dbReference type="NCBI Taxonomy" id="1639118"/>
    <lineage>
        <taxon>Bacteria</taxon>
        <taxon>Pseudomonadati</taxon>
        <taxon>Bacteroidota</taxon>
        <taxon>Bacteroidia</taxon>
        <taxon>Marinilabiliales</taxon>
        <taxon>Prolixibacteraceae</taxon>
        <taxon>Mangrovibacterium</taxon>
    </lineage>
</organism>
<evidence type="ECO:0000313" key="3">
    <source>
        <dbReference type="Proteomes" id="UP000243525"/>
    </source>
</evidence>
<dbReference type="Proteomes" id="UP000243525">
    <property type="component" value="Unassembled WGS sequence"/>
</dbReference>
<name>A0A2T5BZK8_9BACT</name>
<dbReference type="InterPro" id="IPR031161">
    <property type="entry name" value="Peptidase_M60_dom"/>
</dbReference>
<dbReference type="PROSITE" id="PS51723">
    <property type="entry name" value="PEPTIDASE_M60"/>
    <property type="match status" value="1"/>
</dbReference>